<evidence type="ECO:0000256" key="5">
    <source>
        <dbReference type="ARBA" id="ARBA00022801"/>
    </source>
</evidence>
<dbReference type="EC" id="3.1.1.-" evidence="8"/>
<accession>A0A074WBE1</accession>
<evidence type="ECO:0000256" key="8">
    <source>
        <dbReference type="RuleBase" id="RU361235"/>
    </source>
</evidence>
<evidence type="ECO:0000313" key="11">
    <source>
        <dbReference type="Proteomes" id="UP000030672"/>
    </source>
</evidence>
<dbReference type="HOGENOM" id="CLU_006586_10_6_1"/>
<reference evidence="10 11" key="1">
    <citation type="journal article" date="2014" name="BMC Genomics">
        <title>Genome sequencing of four Aureobasidium pullulans varieties: biotechnological potential, stress tolerance, and description of new species.</title>
        <authorList>
            <person name="Gostin Ar C."/>
            <person name="Ohm R.A."/>
            <person name="Kogej T."/>
            <person name="Sonjak S."/>
            <person name="Turk M."/>
            <person name="Zajc J."/>
            <person name="Zalar P."/>
            <person name="Grube M."/>
            <person name="Sun H."/>
            <person name="Han J."/>
            <person name="Sharma A."/>
            <person name="Chiniquy J."/>
            <person name="Ngan C.Y."/>
            <person name="Lipzen A."/>
            <person name="Barry K."/>
            <person name="Grigoriev I.V."/>
            <person name="Gunde-Cimerman N."/>
        </authorList>
    </citation>
    <scope>NUCLEOTIDE SEQUENCE [LARGE SCALE GENOMIC DNA]</scope>
    <source>
        <strain evidence="10 11">CBS 110374</strain>
    </source>
</reference>
<evidence type="ECO:0000256" key="6">
    <source>
        <dbReference type="ARBA" id="ARBA00023098"/>
    </source>
</evidence>
<gene>
    <name evidence="10" type="ORF">M437DRAFT_36119</name>
</gene>
<dbReference type="Proteomes" id="UP000030672">
    <property type="component" value="Unassembled WGS sequence"/>
</dbReference>
<dbReference type="Gene3D" id="3.40.50.1820">
    <property type="entry name" value="alpha/beta hydrolase"/>
    <property type="match status" value="1"/>
</dbReference>
<feature type="domain" description="Carboxylesterase type B" evidence="9">
    <location>
        <begin position="31"/>
        <end position="537"/>
    </location>
</feature>
<keyword evidence="11" id="KW-1185">Reference proteome</keyword>
<evidence type="ECO:0000256" key="7">
    <source>
        <dbReference type="ARBA" id="ARBA00023180"/>
    </source>
</evidence>
<keyword evidence="6" id="KW-0443">Lipid metabolism</keyword>
<sequence>MRSLLVAFTALTTVFAAPVEEKRATVPSAIVKNGTIIGSSTGIVESFKGIPFALPPTGSLRLKPPQSITASYPSGTFAATGVPKACPQFFSQVDTSNLPSDVVGELLISPLVQDVTDTGEDCLTLNVQRPAGTTSSSKLPVVFWIYGGGFEFGSTQQYDGTPLVTESVTLGHGVIFVAVNYRLSGFGWLAGKELQAEGSTNLGLKDQRKGLQWVAENIAAFGGDPEKVTIWGESAGAISVFDHMIINSGDNTYNGKPLFRGAISDSGSIVPAVDVDHPKAQAVYDTVVNAAGCSGSSDTLACLRSLDYETFDSAVNSLPGIFSYSSVNLAYLPRPDPSDGFFPVSPEVAVAKGNYAKVPLISGDQEDEGTLFSLVQNNITTDAQVIDYVASSYPDTPKSVVATLVATYPNDPSAGSPFRTGLLNNIYPQYKRLAAILGDLVFNLRRRQVLYAVSSTIPSWSYLDSHLYGTAVLGTFHASDVLSSFDSVGGITTQKTYLDYYTSFINFLDPNALGSAAPLIEWPQYNTTTPTLLNLQAVGNTLLPDTYRSASFNALQADYGYLRT</sequence>
<keyword evidence="5 8" id="KW-0378">Hydrolase</keyword>
<evidence type="ECO:0000256" key="3">
    <source>
        <dbReference type="ARBA" id="ARBA00022525"/>
    </source>
</evidence>
<dbReference type="EMBL" id="KL584824">
    <property type="protein sequence ID" value="KEQ67212.1"/>
    <property type="molecule type" value="Genomic_DNA"/>
</dbReference>
<evidence type="ECO:0000256" key="2">
    <source>
        <dbReference type="ARBA" id="ARBA00005964"/>
    </source>
</evidence>
<dbReference type="InterPro" id="IPR019826">
    <property type="entry name" value="Carboxylesterase_B_AS"/>
</dbReference>
<feature type="chain" id="PRO_5005104531" description="Carboxylic ester hydrolase" evidence="8">
    <location>
        <begin position="17"/>
        <end position="564"/>
    </location>
</feature>
<feature type="signal peptide" evidence="8">
    <location>
        <begin position="1"/>
        <end position="16"/>
    </location>
</feature>
<dbReference type="ESTHER" id="9pezi-a0a074wbe1">
    <property type="family name" value="Fungal_carboxylesterase_lipase"/>
</dbReference>
<comment type="similarity">
    <text evidence="2 8">Belongs to the type-B carboxylesterase/lipase family.</text>
</comment>
<dbReference type="InterPro" id="IPR029058">
    <property type="entry name" value="AB_hydrolase_fold"/>
</dbReference>
<proteinExistence type="inferred from homology"/>
<dbReference type="PROSITE" id="PS00122">
    <property type="entry name" value="CARBOXYLESTERASE_B_1"/>
    <property type="match status" value="1"/>
</dbReference>
<dbReference type="PANTHER" id="PTHR11559">
    <property type="entry name" value="CARBOXYLESTERASE"/>
    <property type="match status" value="1"/>
</dbReference>
<dbReference type="InterPro" id="IPR002018">
    <property type="entry name" value="CarbesteraseB"/>
</dbReference>
<comment type="subcellular location">
    <subcellularLocation>
        <location evidence="1">Secreted</location>
    </subcellularLocation>
</comment>
<organism evidence="10 11">
    <name type="scientific">Aureobasidium melanogenum (strain CBS 110374)</name>
    <name type="common">Aureobasidium pullulans var. melanogenum</name>
    <dbReference type="NCBI Taxonomy" id="1043003"/>
    <lineage>
        <taxon>Eukaryota</taxon>
        <taxon>Fungi</taxon>
        <taxon>Dikarya</taxon>
        <taxon>Ascomycota</taxon>
        <taxon>Pezizomycotina</taxon>
        <taxon>Dothideomycetes</taxon>
        <taxon>Dothideomycetidae</taxon>
        <taxon>Dothideales</taxon>
        <taxon>Saccotheciaceae</taxon>
        <taxon>Aureobasidium</taxon>
    </lineage>
</organism>
<dbReference type="InterPro" id="IPR050309">
    <property type="entry name" value="Type-B_Carboxylest/Lipase"/>
</dbReference>
<evidence type="ECO:0000259" key="9">
    <source>
        <dbReference type="Pfam" id="PF00135"/>
    </source>
</evidence>
<keyword evidence="4 8" id="KW-0732">Signal</keyword>
<dbReference type="Pfam" id="PF00135">
    <property type="entry name" value="COesterase"/>
    <property type="match status" value="1"/>
</dbReference>
<dbReference type="RefSeq" id="XP_040884235.1">
    <property type="nucleotide sequence ID" value="XM_041019386.1"/>
</dbReference>
<evidence type="ECO:0000256" key="4">
    <source>
        <dbReference type="ARBA" id="ARBA00022729"/>
    </source>
</evidence>
<keyword evidence="7" id="KW-0325">Glycoprotein</keyword>
<dbReference type="FunFam" id="3.40.50.1820:FF:000213">
    <property type="entry name" value="Carboxylic ester hydrolase"/>
    <property type="match status" value="1"/>
</dbReference>
<dbReference type="GO" id="GO:0005576">
    <property type="term" value="C:extracellular region"/>
    <property type="evidence" value="ECO:0007669"/>
    <property type="project" value="UniProtKB-SubCell"/>
</dbReference>
<dbReference type="AlphaFoldDB" id="A0A074WBE1"/>
<name>A0A074WBE1_AURM1</name>
<protein>
    <recommendedName>
        <fullName evidence="8">Carboxylic ester hydrolase</fullName>
        <ecNumber evidence="8">3.1.1.-</ecNumber>
    </recommendedName>
</protein>
<evidence type="ECO:0000256" key="1">
    <source>
        <dbReference type="ARBA" id="ARBA00004613"/>
    </source>
</evidence>
<dbReference type="SUPFAM" id="SSF53474">
    <property type="entry name" value="alpha/beta-Hydrolases"/>
    <property type="match status" value="1"/>
</dbReference>
<evidence type="ECO:0000313" key="10">
    <source>
        <dbReference type="EMBL" id="KEQ67212.1"/>
    </source>
</evidence>
<dbReference type="GO" id="GO:0006629">
    <property type="term" value="P:lipid metabolic process"/>
    <property type="evidence" value="ECO:0007669"/>
    <property type="project" value="UniProtKB-KW"/>
</dbReference>
<dbReference type="STRING" id="1043003.A0A074WBE1"/>
<dbReference type="GO" id="GO:0016787">
    <property type="term" value="F:hydrolase activity"/>
    <property type="evidence" value="ECO:0007669"/>
    <property type="project" value="UniProtKB-KW"/>
</dbReference>
<keyword evidence="3" id="KW-0964">Secreted</keyword>
<dbReference type="GeneID" id="63912759"/>